<dbReference type="AlphaFoldDB" id="A0A3P9NPM1"/>
<dbReference type="PANTHER" id="PTHR23211:SF0">
    <property type="entry name" value="TRANS-GOLGI NETWORK INTEGRAL MEMBRANE PROTEIN 2"/>
    <property type="match status" value="1"/>
</dbReference>
<dbReference type="Ensembl" id="ENSPRET00000011652.1">
    <property type="protein sequence ID" value="ENSPREP00000011525.1"/>
    <property type="gene ID" value="ENSPREG00000007847.1"/>
</dbReference>
<evidence type="ECO:0000256" key="2">
    <source>
        <dbReference type="SAM" id="Phobius"/>
    </source>
</evidence>
<evidence type="ECO:0000313" key="3">
    <source>
        <dbReference type="Ensembl" id="ENSPREP00000011525.1"/>
    </source>
</evidence>
<dbReference type="GO" id="GO:0005768">
    <property type="term" value="C:endosome"/>
    <property type="evidence" value="ECO:0007669"/>
    <property type="project" value="TreeGrafter"/>
</dbReference>
<organism evidence="3 4">
    <name type="scientific">Poecilia reticulata</name>
    <name type="common">Guppy</name>
    <name type="synonym">Acanthophacelus reticulatus</name>
    <dbReference type="NCBI Taxonomy" id="8081"/>
    <lineage>
        <taxon>Eukaryota</taxon>
        <taxon>Metazoa</taxon>
        <taxon>Chordata</taxon>
        <taxon>Craniata</taxon>
        <taxon>Vertebrata</taxon>
        <taxon>Euteleostomi</taxon>
        <taxon>Actinopterygii</taxon>
        <taxon>Neopterygii</taxon>
        <taxon>Teleostei</taxon>
        <taxon>Neoteleostei</taxon>
        <taxon>Acanthomorphata</taxon>
        <taxon>Ovalentaria</taxon>
        <taxon>Atherinomorphae</taxon>
        <taxon>Cyprinodontiformes</taxon>
        <taxon>Poeciliidae</taxon>
        <taxon>Poeciliinae</taxon>
        <taxon>Poecilia</taxon>
    </lineage>
</organism>
<keyword evidence="2" id="KW-1133">Transmembrane helix</keyword>
<dbReference type="GeneTree" id="ENSGT00530000064712"/>
<sequence length="185" mass="20395">NLDINASETDGEGDEEDGLEKEGINASEMEGEGDEDGGSEKDAAKSQGKLSSSSQSGKVIDTSEMEGENSHFFAYLVTGAVMVAVLYIAMHNKRKIIAFALEGKNSRSARRPKSSNYQKLEQHVSCSSNELRQTILLHKLNLKEENLCGLQNSCLCHLGPEAIKHPHTTTMFKHCYDDLFHHLRG</sequence>
<dbReference type="Pfam" id="PF17818">
    <property type="entry name" value="KCT2"/>
    <property type="match status" value="1"/>
</dbReference>
<feature type="region of interest" description="Disordered" evidence="1">
    <location>
        <begin position="1"/>
        <end position="59"/>
    </location>
</feature>
<reference evidence="3" key="2">
    <citation type="submission" date="2025-08" db="UniProtKB">
        <authorList>
            <consortium name="Ensembl"/>
        </authorList>
    </citation>
    <scope>IDENTIFICATION</scope>
    <source>
        <strain evidence="3">Guanapo</strain>
    </source>
</reference>
<evidence type="ECO:0008006" key="5">
    <source>
        <dbReference type="Google" id="ProtNLM"/>
    </source>
</evidence>
<protein>
    <recommendedName>
        <fullName evidence="5">Trans-golgi network protein 2</fullName>
    </recommendedName>
</protein>
<proteinExistence type="predicted"/>
<dbReference type="PANTHER" id="PTHR23211">
    <property type="entry name" value="TRANS-GOLGI NETWORK INTEGRAL MEMBRANE PROTEIN TGN38"/>
    <property type="match status" value="1"/>
</dbReference>
<dbReference type="GO" id="GO:0005802">
    <property type="term" value="C:trans-Golgi network"/>
    <property type="evidence" value="ECO:0007669"/>
    <property type="project" value="TreeGrafter"/>
</dbReference>
<evidence type="ECO:0000313" key="4">
    <source>
        <dbReference type="Proteomes" id="UP000242638"/>
    </source>
</evidence>
<feature type="transmembrane region" description="Helical" evidence="2">
    <location>
        <begin position="72"/>
        <end position="90"/>
    </location>
</feature>
<feature type="compositionally biased region" description="Acidic residues" evidence="1">
    <location>
        <begin position="9"/>
        <end position="19"/>
    </location>
</feature>
<keyword evidence="2" id="KW-0472">Membrane</keyword>
<dbReference type="STRING" id="8081.ENSPREP00000011525"/>
<reference evidence="4" key="1">
    <citation type="submission" date="2013-11" db="EMBL/GenBank/DDBJ databases">
        <title>The genomic landscape of the Guanapo guppy.</title>
        <authorList>
            <person name="Kuenstner A."/>
            <person name="Dreyer C."/>
        </authorList>
    </citation>
    <scope>NUCLEOTIDE SEQUENCE</scope>
    <source>
        <strain evidence="4">Guanapo</strain>
    </source>
</reference>
<accession>A0A3P9NPM1</accession>
<dbReference type="GO" id="GO:0030140">
    <property type="term" value="C:trans-Golgi network transport vesicle"/>
    <property type="evidence" value="ECO:0007669"/>
    <property type="project" value="TreeGrafter"/>
</dbReference>
<dbReference type="Proteomes" id="UP000242638">
    <property type="component" value="Unassembled WGS sequence"/>
</dbReference>
<name>A0A3P9NPM1_POERE</name>
<dbReference type="Bgee" id="ENSPREG00000007847">
    <property type="expression patterns" value="Expressed in caudal fin and 1 other cell type or tissue"/>
</dbReference>
<keyword evidence="4" id="KW-1185">Reference proteome</keyword>
<keyword evidence="2" id="KW-0812">Transmembrane</keyword>
<reference evidence="3" key="3">
    <citation type="submission" date="2025-09" db="UniProtKB">
        <authorList>
            <consortium name="Ensembl"/>
        </authorList>
    </citation>
    <scope>IDENTIFICATION</scope>
    <source>
        <strain evidence="3">Guanapo</strain>
    </source>
</reference>
<evidence type="ECO:0000256" key="1">
    <source>
        <dbReference type="SAM" id="MobiDB-lite"/>
    </source>
</evidence>
<feature type="compositionally biased region" description="Low complexity" evidence="1">
    <location>
        <begin position="45"/>
        <end position="58"/>
    </location>
</feature>